<keyword evidence="10" id="KW-1185">Reference proteome</keyword>
<comment type="function">
    <text evidence="8">Catalyzes the release of premature peptidyl moieties from peptidyl-tRNA molecules trapped in stalled 50S ribosomal subunits, and thus maintains levels of free tRNAs and 50S ribosomes.</text>
</comment>
<feature type="site" description="Discriminates between blocked and unblocked aminoacyl-tRNA" evidence="8">
    <location>
        <position position="15"/>
    </location>
</feature>
<comment type="subcellular location">
    <subcellularLocation>
        <location evidence="8">Cytoplasm</location>
    </subcellularLocation>
</comment>
<comment type="function">
    <text evidence="8">Hydrolyzes ribosome-free peptidyl-tRNAs (with 1 or more amino acids incorporated), which drop off the ribosome during protein synthesis, or as a result of ribosome stalling.</text>
</comment>
<reference evidence="9 10" key="1">
    <citation type="submission" date="2013-05" db="EMBL/GenBank/DDBJ databases">
        <title>The Genome Sequence of Actinomyces europaeus ACS-120-V-COL10B.</title>
        <authorList>
            <consortium name="The Broad Institute Genomics Platform"/>
            <person name="Earl A."/>
            <person name="Ward D."/>
            <person name="Feldgarden M."/>
            <person name="Gevers D."/>
            <person name="Saerens B."/>
            <person name="Vaneechoutte M."/>
            <person name="Walker B."/>
            <person name="Young S."/>
            <person name="Zeng Q."/>
            <person name="Gargeya S."/>
            <person name="Fitzgerald M."/>
            <person name="Haas B."/>
            <person name="Abouelleil A."/>
            <person name="Allen A.W."/>
            <person name="Alvarado L."/>
            <person name="Arachchi H.M."/>
            <person name="Berlin A.M."/>
            <person name="Chapman S.B."/>
            <person name="Gainer-Dewar J."/>
            <person name="Goldberg J."/>
            <person name="Griggs A."/>
            <person name="Gujja S."/>
            <person name="Hansen M."/>
            <person name="Howarth C."/>
            <person name="Imamovic A."/>
            <person name="Ireland A."/>
            <person name="Larimer J."/>
            <person name="McCowan C."/>
            <person name="Murphy C."/>
            <person name="Pearson M."/>
            <person name="Poon T.W."/>
            <person name="Priest M."/>
            <person name="Roberts A."/>
            <person name="Saif S."/>
            <person name="Shea T."/>
            <person name="Sisk P."/>
            <person name="Sykes S."/>
            <person name="Wortman J."/>
            <person name="Nusbaum C."/>
            <person name="Birren B."/>
        </authorList>
    </citation>
    <scope>NUCLEOTIDE SEQUENCE [LARGE SCALE GENOMIC DNA]</scope>
    <source>
        <strain evidence="9 10">ACS-120-V-Col10b</strain>
    </source>
</reference>
<feature type="binding site" evidence="8">
    <location>
        <position position="20"/>
    </location>
    <ligand>
        <name>tRNA</name>
        <dbReference type="ChEBI" id="CHEBI:17843"/>
    </ligand>
</feature>
<dbReference type="InterPro" id="IPR036416">
    <property type="entry name" value="Pept_tRNA_hydro_sf"/>
</dbReference>
<evidence type="ECO:0000256" key="7">
    <source>
        <dbReference type="ARBA" id="ARBA00050038"/>
    </source>
</evidence>
<keyword evidence="2 8" id="KW-0820">tRNA-binding</keyword>
<evidence type="ECO:0000256" key="4">
    <source>
        <dbReference type="ARBA" id="ARBA00022884"/>
    </source>
</evidence>
<evidence type="ECO:0000313" key="9">
    <source>
        <dbReference type="EMBL" id="EPD29516.1"/>
    </source>
</evidence>
<dbReference type="GO" id="GO:0072344">
    <property type="term" value="P:rescue of stalled ribosome"/>
    <property type="evidence" value="ECO:0007669"/>
    <property type="project" value="UniProtKB-UniRule"/>
</dbReference>
<feature type="active site" description="Proton acceptor" evidence="8">
    <location>
        <position position="25"/>
    </location>
</feature>
<dbReference type="Proteomes" id="UP000014387">
    <property type="component" value="Unassembled WGS sequence"/>
</dbReference>
<keyword evidence="4 8" id="KW-0694">RNA-binding</keyword>
<evidence type="ECO:0000256" key="5">
    <source>
        <dbReference type="ARBA" id="ARBA00038063"/>
    </source>
</evidence>
<dbReference type="GO" id="GO:0006515">
    <property type="term" value="P:protein quality control for misfolded or incompletely synthesized proteins"/>
    <property type="evidence" value="ECO:0007669"/>
    <property type="project" value="UniProtKB-UniRule"/>
</dbReference>
<comment type="similarity">
    <text evidence="5 8">Belongs to the PTH family.</text>
</comment>
<dbReference type="FunFam" id="3.40.50.1470:FF:000001">
    <property type="entry name" value="Peptidyl-tRNA hydrolase"/>
    <property type="match status" value="1"/>
</dbReference>
<evidence type="ECO:0000313" key="10">
    <source>
        <dbReference type="Proteomes" id="UP000014387"/>
    </source>
</evidence>
<sequence>MQETANQWLIVGLGNPGSKYENNLHNAGRIVLHAVADYAGASFSKHRAGAYVANARIGMLPGGRPGPAAILAYPDSYMNLSGHAVSKLMQFYGVKPDHLLVVHDELDIEPHTLRLKRGGGEGGHNGLRSISQSIGTKDYNRLRFGVGRPPGRMDAAAFVLSDFPKKDLDEWAVTVRLAADAIEDVVTLGFEQAQQKLHTA</sequence>
<dbReference type="CDD" id="cd00462">
    <property type="entry name" value="PTH"/>
    <property type="match status" value="1"/>
</dbReference>
<comment type="caution">
    <text evidence="9">The sequence shown here is derived from an EMBL/GenBank/DDBJ whole genome shotgun (WGS) entry which is preliminary data.</text>
</comment>
<keyword evidence="8" id="KW-0963">Cytoplasm</keyword>
<dbReference type="OrthoDB" id="9800507at2"/>
<protein>
    <recommendedName>
        <fullName evidence="7 8">Peptidyl-tRNA hydrolase</fullName>
        <shortName evidence="8">Pth</shortName>
        <ecNumber evidence="1 8">3.1.1.29</ecNumber>
    </recommendedName>
</protein>
<gene>
    <name evidence="8" type="primary">pth</name>
    <name evidence="9" type="ORF">HMPREF9238_01496</name>
</gene>
<dbReference type="PROSITE" id="PS01196">
    <property type="entry name" value="PEPT_TRNA_HYDROL_2"/>
    <property type="match status" value="1"/>
</dbReference>
<dbReference type="NCBIfam" id="TIGR00447">
    <property type="entry name" value="pth"/>
    <property type="match status" value="1"/>
</dbReference>
<dbReference type="InterPro" id="IPR018171">
    <property type="entry name" value="Pept_tRNA_hydro_CS"/>
</dbReference>
<feature type="binding site" evidence="8">
    <location>
        <position position="77"/>
    </location>
    <ligand>
        <name>tRNA</name>
        <dbReference type="ChEBI" id="CHEBI:17843"/>
    </ligand>
</feature>
<dbReference type="EMBL" id="AGWN01000002">
    <property type="protein sequence ID" value="EPD29516.1"/>
    <property type="molecule type" value="Genomic_DNA"/>
</dbReference>
<keyword evidence="3 8" id="KW-0378">Hydrolase</keyword>
<proteinExistence type="inferred from homology"/>
<dbReference type="RefSeq" id="WP_016444822.1">
    <property type="nucleotide sequence ID" value="NZ_KE150267.1"/>
</dbReference>
<dbReference type="PANTHER" id="PTHR17224">
    <property type="entry name" value="PEPTIDYL-TRNA HYDROLASE"/>
    <property type="match status" value="1"/>
</dbReference>
<dbReference type="EC" id="3.1.1.29" evidence="1 8"/>
<dbReference type="GO" id="GO:0005737">
    <property type="term" value="C:cytoplasm"/>
    <property type="evidence" value="ECO:0007669"/>
    <property type="project" value="UniProtKB-SubCell"/>
</dbReference>
<evidence type="ECO:0000256" key="8">
    <source>
        <dbReference type="HAMAP-Rule" id="MF_00083"/>
    </source>
</evidence>
<comment type="subunit">
    <text evidence="8">Monomer.</text>
</comment>
<feature type="binding site" evidence="8">
    <location>
        <position position="125"/>
    </location>
    <ligand>
        <name>tRNA</name>
        <dbReference type="ChEBI" id="CHEBI:17843"/>
    </ligand>
</feature>
<accession>A0A9W5RD00</accession>
<evidence type="ECO:0000256" key="6">
    <source>
        <dbReference type="ARBA" id="ARBA00048707"/>
    </source>
</evidence>
<name>A0A9W5RD00_9ACTO</name>
<dbReference type="GO" id="GO:0000049">
    <property type="term" value="F:tRNA binding"/>
    <property type="evidence" value="ECO:0007669"/>
    <property type="project" value="UniProtKB-UniRule"/>
</dbReference>
<organism evidence="9 10">
    <name type="scientific">Gleimia europaea ACS-120-V-Col10b</name>
    <dbReference type="NCBI Taxonomy" id="883069"/>
    <lineage>
        <taxon>Bacteria</taxon>
        <taxon>Bacillati</taxon>
        <taxon>Actinomycetota</taxon>
        <taxon>Actinomycetes</taxon>
        <taxon>Actinomycetales</taxon>
        <taxon>Actinomycetaceae</taxon>
        <taxon>Gleimia</taxon>
    </lineage>
</organism>
<feature type="binding site" evidence="8">
    <location>
        <position position="79"/>
    </location>
    <ligand>
        <name>tRNA</name>
        <dbReference type="ChEBI" id="CHEBI:17843"/>
    </ligand>
</feature>
<dbReference type="Gene3D" id="3.40.50.1470">
    <property type="entry name" value="Peptidyl-tRNA hydrolase"/>
    <property type="match status" value="1"/>
</dbReference>
<feature type="site" description="Stabilizes the basic form of H active site to accept a proton" evidence="8">
    <location>
        <position position="104"/>
    </location>
</feature>
<dbReference type="Pfam" id="PF01195">
    <property type="entry name" value="Pept_tRNA_hydro"/>
    <property type="match status" value="1"/>
</dbReference>
<evidence type="ECO:0000256" key="1">
    <source>
        <dbReference type="ARBA" id="ARBA00013260"/>
    </source>
</evidence>
<dbReference type="PANTHER" id="PTHR17224:SF1">
    <property type="entry name" value="PEPTIDYL-TRNA HYDROLASE"/>
    <property type="match status" value="1"/>
</dbReference>
<dbReference type="InterPro" id="IPR001328">
    <property type="entry name" value="Pept_tRNA_hydro"/>
</dbReference>
<dbReference type="AlphaFoldDB" id="A0A9W5RD00"/>
<dbReference type="HAMAP" id="MF_00083">
    <property type="entry name" value="Pept_tRNA_hydro_bact"/>
    <property type="match status" value="1"/>
</dbReference>
<evidence type="ECO:0000256" key="3">
    <source>
        <dbReference type="ARBA" id="ARBA00022801"/>
    </source>
</evidence>
<dbReference type="GO" id="GO:0004045">
    <property type="term" value="F:peptidyl-tRNA hydrolase activity"/>
    <property type="evidence" value="ECO:0007669"/>
    <property type="project" value="UniProtKB-UniRule"/>
</dbReference>
<evidence type="ECO:0000256" key="2">
    <source>
        <dbReference type="ARBA" id="ARBA00022555"/>
    </source>
</evidence>
<comment type="catalytic activity">
    <reaction evidence="6 8">
        <text>an N-acyl-L-alpha-aminoacyl-tRNA + H2O = an N-acyl-L-amino acid + a tRNA + H(+)</text>
        <dbReference type="Rhea" id="RHEA:54448"/>
        <dbReference type="Rhea" id="RHEA-COMP:10123"/>
        <dbReference type="Rhea" id="RHEA-COMP:13883"/>
        <dbReference type="ChEBI" id="CHEBI:15377"/>
        <dbReference type="ChEBI" id="CHEBI:15378"/>
        <dbReference type="ChEBI" id="CHEBI:59874"/>
        <dbReference type="ChEBI" id="CHEBI:78442"/>
        <dbReference type="ChEBI" id="CHEBI:138191"/>
        <dbReference type="EC" id="3.1.1.29"/>
    </reaction>
</comment>
<dbReference type="SUPFAM" id="SSF53178">
    <property type="entry name" value="Peptidyl-tRNA hydrolase-like"/>
    <property type="match status" value="1"/>
</dbReference>